<organism evidence="1 2">
    <name type="scientific">Burkholderia stabilis</name>
    <dbReference type="NCBI Taxonomy" id="95485"/>
    <lineage>
        <taxon>Bacteria</taxon>
        <taxon>Pseudomonadati</taxon>
        <taxon>Pseudomonadota</taxon>
        <taxon>Betaproteobacteria</taxon>
        <taxon>Burkholderiales</taxon>
        <taxon>Burkholderiaceae</taxon>
        <taxon>Burkholderia</taxon>
        <taxon>Burkholderia cepacia complex</taxon>
    </lineage>
</organism>
<evidence type="ECO:0000313" key="1">
    <source>
        <dbReference type="EMBL" id="BAX58334.1"/>
    </source>
</evidence>
<dbReference type="EMBL" id="AP018111">
    <property type="protein sequence ID" value="BAX58334.1"/>
    <property type="molecule type" value="Genomic_DNA"/>
</dbReference>
<dbReference type="NCBIfam" id="NF041551">
    <property type="entry name" value="YlcI_YnfO_N"/>
    <property type="match status" value="1"/>
</dbReference>
<dbReference type="Proteomes" id="UP000218432">
    <property type="component" value="Chromosome 1"/>
</dbReference>
<protein>
    <submittedName>
        <fullName evidence="1">Prevent-host-death protein</fullName>
    </submittedName>
</protein>
<name>A0A1Y1BEU7_9BURK</name>
<evidence type="ECO:0000313" key="2">
    <source>
        <dbReference type="Proteomes" id="UP000218432"/>
    </source>
</evidence>
<gene>
    <name evidence="1" type="ORF">BSFP_011470</name>
</gene>
<accession>A0A1Y1BEU7</accession>
<proteinExistence type="predicted"/>
<reference evidence="1 2" key="1">
    <citation type="journal article" date="2017" name="Genome Announc.">
        <title>Complete Genome Sequence of Burkholderia stabilis FERMP-21014.</title>
        <authorList>
            <person name="Konishi K."/>
            <person name="Kumagai T."/>
            <person name="Sakasegawa S."/>
            <person name="Tamura T."/>
        </authorList>
    </citation>
    <scope>NUCLEOTIDE SEQUENCE [LARGE SCALE GENOMIC DNA]</scope>
    <source>
        <strain evidence="1 2">FERMP-21014</strain>
    </source>
</reference>
<dbReference type="AlphaFoldDB" id="A0A1Y1BEU7"/>
<sequence>MRVMMKTATFPSVRVEPELRDAAESVLQDGETLSSFVEQSIREGVERRRLQSEFIARGIASRDEARRTGEYVSSSEVLERLGRRLDTLRDRKRQAQ</sequence>